<organism evidence="1 2">
    <name type="scientific">Araneus ventricosus</name>
    <name type="common">Orbweaver spider</name>
    <name type="synonym">Epeira ventricosa</name>
    <dbReference type="NCBI Taxonomy" id="182803"/>
    <lineage>
        <taxon>Eukaryota</taxon>
        <taxon>Metazoa</taxon>
        <taxon>Ecdysozoa</taxon>
        <taxon>Arthropoda</taxon>
        <taxon>Chelicerata</taxon>
        <taxon>Arachnida</taxon>
        <taxon>Araneae</taxon>
        <taxon>Araneomorphae</taxon>
        <taxon>Entelegynae</taxon>
        <taxon>Araneoidea</taxon>
        <taxon>Araneidae</taxon>
        <taxon>Araneus</taxon>
    </lineage>
</organism>
<reference evidence="1 2" key="1">
    <citation type="journal article" date="2019" name="Sci. Rep.">
        <title>Orb-weaving spider Araneus ventricosus genome elucidates the spidroin gene catalogue.</title>
        <authorList>
            <person name="Kono N."/>
            <person name="Nakamura H."/>
            <person name="Ohtoshi R."/>
            <person name="Moran D.A.P."/>
            <person name="Shinohara A."/>
            <person name="Yoshida Y."/>
            <person name="Fujiwara M."/>
            <person name="Mori M."/>
            <person name="Tomita M."/>
            <person name="Arakawa K."/>
        </authorList>
    </citation>
    <scope>NUCLEOTIDE SEQUENCE [LARGE SCALE GENOMIC DNA]</scope>
</reference>
<name>A0A4Y2N8E9_ARAVE</name>
<dbReference type="Proteomes" id="UP000499080">
    <property type="component" value="Unassembled WGS sequence"/>
</dbReference>
<dbReference type="AlphaFoldDB" id="A0A4Y2N8E9"/>
<comment type="caution">
    <text evidence="1">The sequence shown here is derived from an EMBL/GenBank/DDBJ whole genome shotgun (WGS) entry which is preliminary data.</text>
</comment>
<evidence type="ECO:0000313" key="1">
    <source>
        <dbReference type="EMBL" id="GBN34407.1"/>
    </source>
</evidence>
<dbReference type="OrthoDB" id="6627680at2759"/>
<keyword evidence="2" id="KW-1185">Reference proteome</keyword>
<dbReference type="EMBL" id="BGPR01008530">
    <property type="protein sequence ID" value="GBN34407.1"/>
    <property type="molecule type" value="Genomic_DNA"/>
</dbReference>
<accession>A0A4Y2N8E9</accession>
<evidence type="ECO:0000313" key="2">
    <source>
        <dbReference type="Proteomes" id="UP000499080"/>
    </source>
</evidence>
<protein>
    <submittedName>
        <fullName evidence="1">Uncharacterized protein</fullName>
    </submittedName>
</protein>
<gene>
    <name evidence="1" type="ORF">AVEN_124596_1</name>
</gene>
<proteinExistence type="predicted"/>
<sequence>MSTCAVAMSSNYYRKMFQVEVRGKEKKSNLQEPNMRLKFLSPKKVCVTQAMEPFTVSTTENICSSSFEAQKENALLPERIRFLEKGLEKTKKETEKIQK</sequence>